<protein>
    <submittedName>
        <fullName evidence="1">Caffeic acid O-methyltransferase</fullName>
    </submittedName>
</protein>
<evidence type="ECO:0000313" key="1">
    <source>
        <dbReference type="EMBL" id="KAJ4700859.1"/>
    </source>
</evidence>
<keyword evidence="2" id="KW-1185">Reference proteome</keyword>
<evidence type="ECO:0000313" key="2">
    <source>
        <dbReference type="Proteomes" id="UP001164539"/>
    </source>
</evidence>
<reference evidence="1 2" key="1">
    <citation type="journal article" date="2023" name="Science">
        <title>Complex scaffold remodeling in plant triterpene biosynthesis.</title>
        <authorList>
            <person name="De La Pena R."/>
            <person name="Hodgson H."/>
            <person name="Liu J.C."/>
            <person name="Stephenson M.J."/>
            <person name="Martin A.C."/>
            <person name="Owen C."/>
            <person name="Harkess A."/>
            <person name="Leebens-Mack J."/>
            <person name="Jimenez L.E."/>
            <person name="Osbourn A."/>
            <person name="Sattely E.S."/>
        </authorList>
    </citation>
    <scope>NUCLEOTIDE SEQUENCE [LARGE SCALE GENOMIC DNA]</scope>
    <source>
        <strain evidence="2">cv. JPN11</strain>
        <tissue evidence="1">Leaf</tissue>
    </source>
</reference>
<organism evidence="1 2">
    <name type="scientific">Melia azedarach</name>
    <name type="common">Chinaberry tree</name>
    <dbReference type="NCBI Taxonomy" id="155640"/>
    <lineage>
        <taxon>Eukaryota</taxon>
        <taxon>Viridiplantae</taxon>
        <taxon>Streptophyta</taxon>
        <taxon>Embryophyta</taxon>
        <taxon>Tracheophyta</taxon>
        <taxon>Spermatophyta</taxon>
        <taxon>Magnoliopsida</taxon>
        <taxon>eudicotyledons</taxon>
        <taxon>Gunneridae</taxon>
        <taxon>Pentapetalae</taxon>
        <taxon>rosids</taxon>
        <taxon>malvids</taxon>
        <taxon>Sapindales</taxon>
        <taxon>Meliaceae</taxon>
        <taxon>Melia</taxon>
    </lineage>
</organism>
<dbReference type="Proteomes" id="UP001164539">
    <property type="component" value="Chromosome 14"/>
</dbReference>
<sequence length="243" mass="27059">MQLSAGDAFPQGQQDHDEVGKLAIRLANAAVLPMALKSSIELSLIDIVSAARVNLLSSHLMILYPSFPQTTRMPQFCWTGCYGSWQAMTYSNALSEQQRTEKLRDSTLLDPFAMVVWLSNKAHGVDLFEYSRRGDRFRRVFNQAMSSYTSLLMSKVHDVYDGFKDVKVLVDVGGGCGATLSFITSKYSPIEGINYDLPHVIADAPSYPGGDMFIGVPKADAVYLKRILHDWSDARCFKILKNC</sequence>
<name>A0ACC1WPS5_MELAZ</name>
<accession>A0ACC1WPS5</accession>
<gene>
    <name evidence="1" type="ORF">OWV82_024180</name>
</gene>
<comment type="caution">
    <text evidence="1">The sequence shown here is derived from an EMBL/GenBank/DDBJ whole genome shotgun (WGS) entry which is preliminary data.</text>
</comment>
<proteinExistence type="predicted"/>
<dbReference type="EMBL" id="CM051407">
    <property type="protein sequence ID" value="KAJ4700859.1"/>
    <property type="molecule type" value="Genomic_DNA"/>
</dbReference>